<dbReference type="InterPro" id="IPR014868">
    <property type="entry name" value="Cadherin_pro_dom"/>
</dbReference>
<evidence type="ECO:0000256" key="5">
    <source>
        <dbReference type="ARBA" id="ARBA00022729"/>
    </source>
</evidence>
<keyword evidence="4" id="KW-0479">Metal-binding</keyword>
<feature type="transmembrane region" description="Helical" evidence="14">
    <location>
        <begin position="704"/>
        <end position="728"/>
    </location>
</feature>
<dbReference type="InterPro" id="IPR015919">
    <property type="entry name" value="Cadherin-like_sf"/>
</dbReference>
<dbReference type="AlphaFoldDB" id="A0A8C5QYC1"/>
<dbReference type="GO" id="GO:0007043">
    <property type="term" value="P:cell-cell junction assembly"/>
    <property type="evidence" value="ECO:0007669"/>
    <property type="project" value="TreeGrafter"/>
</dbReference>
<dbReference type="GO" id="GO:0005737">
    <property type="term" value="C:cytoplasm"/>
    <property type="evidence" value="ECO:0007669"/>
    <property type="project" value="TreeGrafter"/>
</dbReference>
<dbReference type="Proteomes" id="UP000694569">
    <property type="component" value="Unplaced"/>
</dbReference>
<dbReference type="GO" id="GO:0005912">
    <property type="term" value="C:adherens junction"/>
    <property type="evidence" value="ECO:0007669"/>
    <property type="project" value="TreeGrafter"/>
</dbReference>
<evidence type="ECO:0000256" key="8">
    <source>
        <dbReference type="ARBA" id="ARBA00022889"/>
    </source>
</evidence>
<dbReference type="InterPro" id="IPR020894">
    <property type="entry name" value="Cadherin_CS"/>
</dbReference>
<dbReference type="GO" id="GO:0000902">
    <property type="term" value="P:cell morphogenesis"/>
    <property type="evidence" value="ECO:0007669"/>
    <property type="project" value="TreeGrafter"/>
</dbReference>
<dbReference type="FunFam" id="2.60.40.60:FF:000191">
    <property type="entry name" value="Cadherin 1"/>
    <property type="match status" value="1"/>
</dbReference>
<protein>
    <submittedName>
        <fullName evidence="17">Cadherin 1</fullName>
    </submittedName>
</protein>
<dbReference type="GO" id="GO:0016342">
    <property type="term" value="C:catenin complex"/>
    <property type="evidence" value="ECO:0007669"/>
    <property type="project" value="TreeGrafter"/>
</dbReference>
<dbReference type="GO" id="GO:0016477">
    <property type="term" value="P:cell migration"/>
    <property type="evidence" value="ECO:0007669"/>
    <property type="project" value="TreeGrafter"/>
</dbReference>
<evidence type="ECO:0000256" key="15">
    <source>
        <dbReference type="SAM" id="SignalP"/>
    </source>
</evidence>
<reference evidence="17" key="2">
    <citation type="submission" date="2025-09" db="UniProtKB">
        <authorList>
            <consortium name="Ensembl"/>
        </authorList>
    </citation>
    <scope>IDENTIFICATION</scope>
</reference>
<dbReference type="GO" id="GO:0005509">
    <property type="term" value="F:calcium ion binding"/>
    <property type="evidence" value="ECO:0007669"/>
    <property type="project" value="UniProtKB-UniRule"/>
</dbReference>
<dbReference type="PANTHER" id="PTHR24027:SF444">
    <property type="entry name" value="BLASTOMERE CADHERIN"/>
    <property type="match status" value="1"/>
</dbReference>
<keyword evidence="8" id="KW-0130">Cell adhesion</keyword>
<evidence type="ECO:0000256" key="13">
    <source>
        <dbReference type="SAM" id="MobiDB-lite"/>
    </source>
</evidence>
<evidence type="ECO:0000256" key="3">
    <source>
        <dbReference type="ARBA" id="ARBA00022692"/>
    </source>
</evidence>
<keyword evidence="6" id="KW-0677">Repeat</keyword>
<evidence type="ECO:0000256" key="2">
    <source>
        <dbReference type="ARBA" id="ARBA00022475"/>
    </source>
</evidence>
<feature type="region of interest" description="Disordered" evidence="13">
    <location>
        <begin position="779"/>
        <end position="798"/>
    </location>
</feature>
<evidence type="ECO:0000256" key="14">
    <source>
        <dbReference type="SAM" id="Phobius"/>
    </source>
</evidence>
<dbReference type="SUPFAM" id="SSF49313">
    <property type="entry name" value="Cadherin-like"/>
    <property type="match status" value="6"/>
</dbReference>
<keyword evidence="3 14" id="KW-0812">Transmembrane</keyword>
<dbReference type="PANTHER" id="PTHR24027">
    <property type="entry name" value="CADHERIN-23"/>
    <property type="match status" value="1"/>
</dbReference>
<evidence type="ECO:0000259" key="16">
    <source>
        <dbReference type="PROSITE" id="PS50268"/>
    </source>
</evidence>
<evidence type="ECO:0000256" key="1">
    <source>
        <dbReference type="ARBA" id="ARBA00004251"/>
    </source>
</evidence>
<dbReference type="CDD" id="cd11304">
    <property type="entry name" value="Cadherin_repeat"/>
    <property type="match status" value="3"/>
</dbReference>
<proteinExistence type="predicted"/>
<dbReference type="PROSITE" id="PS50268">
    <property type="entry name" value="CADHERIN_2"/>
    <property type="match status" value="4"/>
</dbReference>
<feature type="domain" description="Cadherin" evidence="16">
    <location>
        <begin position="156"/>
        <end position="263"/>
    </location>
</feature>
<dbReference type="GO" id="GO:0044331">
    <property type="term" value="P:cell-cell adhesion mediated by cadherin"/>
    <property type="evidence" value="ECO:0007669"/>
    <property type="project" value="TreeGrafter"/>
</dbReference>
<evidence type="ECO:0000313" key="17">
    <source>
        <dbReference type="Ensembl" id="ENSLLEP00000044835.1"/>
    </source>
</evidence>
<dbReference type="GO" id="GO:0008013">
    <property type="term" value="F:beta-catenin binding"/>
    <property type="evidence" value="ECO:0007669"/>
    <property type="project" value="TreeGrafter"/>
</dbReference>
<dbReference type="FunFam" id="2.60.40.60:FF:000019">
    <property type="entry name" value="Cadherin 2"/>
    <property type="match status" value="1"/>
</dbReference>
<dbReference type="FunFam" id="2.60.40.60:FF:000011">
    <property type="entry name" value="Cadherin 1"/>
    <property type="match status" value="1"/>
</dbReference>
<keyword evidence="7 12" id="KW-0106">Calcium</keyword>
<dbReference type="OrthoDB" id="6079678at2759"/>
<dbReference type="Gene3D" id="2.60.40.60">
    <property type="entry name" value="Cadherins"/>
    <property type="match status" value="6"/>
</dbReference>
<sequence>MWRSRGVFGAVLCCVLSAAQVMPSQSSDPPECQPGFSSGQYTFPVRRRELEKGRKLGRVSFTDCTAWKNGVFDVGDSWFHVGSDGVVFVKRHVKLPTGMVNFTISSWDVHGNKFSAVVQVLNTRHGLVKKSPSRPSELPAMVFPERRLGLHRGKRDWVIPPIRVSENEKGPFPKPLVQIKSNKDKQTKVFYSITGQGADSPPEGVFRIERETGWMLVTRPLDRETFSKYVLLSHAVSENGQSVEEPMDIIISVIDQNDNRPKFTQEVFKGSVREGVQPGTPVMNVTATDADDAEETDNALLGYSILKQVPEEPAAGLFTINRMTGLISVIGTGLDREKIPKYTLTVQAADMNGTGLITSATAIIEITDANDNAPEFNPKTYTVTVPENEVGFEVQRLSVTDLDQTGTPAWLAVYKIKGPDAAMFSITTDPDTNDGILTTAKGLDFETRKQYVLQVTVENVDPFTAQLPTSTATVTVNVEDVNEAPYFEPTIIRVSVSEDLPLGEKVVSLVAQDPDKQQIQKLSFSIGNDPAGWLAVNPNTGIVTGKGNLDRESEYVKNNTYTVIMLVTDDGVPAGTGTGTIILTILDVNDNSPVPDPRIFSICNQDPAPQPLVIRDADIPPNTYPFMVELLYGSELTWMAESTDEGKTVLLTPIKDIKAGDYNIYVRLTDAAERQQLTVVNATVCDCVGNVVHCSNVRVAGIQLPTILIILGSVLALLILVLLLLLFLRRRKVVKEPLLLPEDDTRDNILNYSEEAGEEDQDYDLAQLHRGLDARPDITRNDVAPTLMPGPSTGHGPPILMKLETSSTRTWKLQIMTPRRHPTTPCWCLTMKAVALKRPPSAP</sequence>
<feature type="domain" description="Cadherin" evidence="16">
    <location>
        <begin position="264"/>
        <end position="376"/>
    </location>
</feature>
<dbReference type="FunFam" id="2.60.40.60:FF:000027">
    <property type="entry name" value="Cadherin 2"/>
    <property type="match status" value="1"/>
</dbReference>
<keyword evidence="5 15" id="KW-0732">Signal</keyword>
<dbReference type="Ensembl" id="ENSLLET00000046628.1">
    <property type="protein sequence ID" value="ENSLLEP00000044835.1"/>
    <property type="gene ID" value="ENSLLEG00000028458.1"/>
</dbReference>
<dbReference type="PRINTS" id="PR00205">
    <property type="entry name" value="CADHERIN"/>
</dbReference>
<keyword evidence="10 14" id="KW-0472">Membrane</keyword>
<dbReference type="GO" id="GO:0045296">
    <property type="term" value="F:cadherin binding"/>
    <property type="evidence" value="ECO:0007669"/>
    <property type="project" value="TreeGrafter"/>
</dbReference>
<feature type="domain" description="Cadherin" evidence="16">
    <location>
        <begin position="488"/>
        <end position="595"/>
    </location>
</feature>
<dbReference type="InterPro" id="IPR002126">
    <property type="entry name" value="Cadherin-like_dom"/>
</dbReference>
<dbReference type="Pfam" id="PF00028">
    <property type="entry name" value="Cadherin"/>
    <property type="match status" value="4"/>
</dbReference>
<name>A0A8C5QYC1_9ANUR</name>
<dbReference type="GO" id="GO:0034332">
    <property type="term" value="P:adherens junction organization"/>
    <property type="evidence" value="ECO:0007669"/>
    <property type="project" value="TreeGrafter"/>
</dbReference>
<dbReference type="Pfam" id="PF08758">
    <property type="entry name" value="Cadherin_pro"/>
    <property type="match status" value="1"/>
</dbReference>
<evidence type="ECO:0000256" key="9">
    <source>
        <dbReference type="ARBA" id="ARBA00022989"/>
    </source>
</evidence>
<feature type="domain" description="Cadherin" evidence="16">
    <location>
        <begin position="377"/>
        <end position="487"/>
    </location>
</feature>
<keyword evidence="9 14" id="KW-1133">Transmembrane helix</keyword>
<evidence type="ECO:0000256" key="10">
    <source>
        <dbReference type="ARBA" id="ARBA00023136"/>
    </source>
</evidence>
<dbReference type="PROSITE" id="PS00232">
    <property type="entry name" value="CADHERIN_1"/>
    <property type="match status" value="2"/>
</dbReference>
<keyword evidence="2" id="KW-1003">Cell membrane</keyword>
<dbReference type="GO" id="GO:0007156">
    <property type="term" value="P:homophilic cell adhesion via plasma membrane adhesion molecules"/>
    <property type="evidence" value="ECO:0007669"/>
    <property type="project" value="InterPro"/>
</dbReference>
<evidence type="ECO:0000256" key="6">
    <source>
        <dbReference type="ARBA" id="ARBA00022737"/>
    </source>
</evidence>
<keyword evidence="18" id="KW-1185">Reference proteome</keyword>
<feature type="signal peptide" evidence="15">
    <location>
        <begin position="1"/>
        <end position="26"/>
    </location>
</feature>
<dbReference type="CDD" id="cd00031">
    <property type="entry name" value="CA_like"/>
    <property type="match status" value="1"/>
</dbReference>
<keyword evidence="11" id="KW-0325">Glycoprotein</keyword>
<dbReference type="GO" id="GO:0016339">
    <property type="term" value="P:calcium-dependent cell-cell adhesion via plasma membrane cell adhesion molecules"/>
    <property type="evidence" value="ECO:0007669"/>
    <property type="project" value="TreeGrafter"/>
</dbReference>
<reference evidence="17" key="1">
    <citation type="submission" date="2025-08" db="UniProtKB">
        <authorList>
            <consortium name="Ensembl"/>
        </authorList>
    </citation>
    <scope>IDENTIFICATION</scope>
</reference>
<organism evidence="17 18">
    <name type="scientific">Leptobrachium leishanense</name>
    <name type="common">Leishan spiny toad</name>
    <dbReference type="NCBI Taxonomy" id="445787"/>
    <lineage>
        <taxon>Eukaryota</taxon>
        <taxon>Metazoa</taxon>
        <taxon>Chordata</taxon>
        <taxon>Craniata</taxon>
        <taxon>Vertebrata</taxon>
        <taxon>Euteleostomi</taxon>
        <taxon>Amphibia</taxon>
        <taxon>Batrachia</taxon>
        <taxon>Anura</taxon>
        <taxon>Pelobatoidea</taxon>
        <taxon>Megophryidae</taxon>
        <taxon>Leptobrachium</taxon>
    </lineage>
</organism>
<gene>
    <name evidence="17" type="primary">CDH1</name>
</gene>
<dbReference type="FunFam" id="2.60.40.60:FF:000022">
    <property type="entry name" value="Cadherin 2"/>
    <property type="match status" value="1"/>
</dbReference>
<evidence type="ECO:0000256" key="11">
    <source>
        <dbReference type="ARBA" id="ARBA00023180"/>
    </source>
</evidence>
<evidence type="ECO:0000256" key="7">
    <source>
        <dbReference type="ARBA" id="ARBA00022837"/>
    </source>
</evidence>
<dbReference type="SMART" id="SM00112">
    <property type="entry name" value="CA"/>
    <property type="match status" value="4"/>
</dbReference>
<comment type="subcellular location">
    <subcellularLocation>
        <location evidence="1">Cell membrane</location>
        <topology evidence="1">Single-pass type I membrane protein</topology>
    </subcellularLocation>
</comment>
<dbReference type="SMART" id="SM01055">
    <property type="entry name" value="Cadherin_pro"/>
    <property type="match status" value="1"/>
</dbReference>
<evidence type="ECO:0000256" key="4">
    <source>
        <dbReference type="ARBA" id="ARBA00022723"/>
    </source>
</evidence>
<accession>A0A8C5QYC1</accession>
<evidence type="ECO:0000313" key="18">
    <source>
        <dbReference type="Proteomes" id="UP000694569"/>
    </source>
</evidence>
<dbReference type="GeneTree" id="ENSGT00940000157175"/>
<dbReference type="InterPro" id="IPR039808">
    <property type="entry name" value="Cadherin"/>
</dbReference>
<feature type="chain" id="PRO_5034650762" evidence="15">
    <location>
        <begin position="27"/>
        <end position="843"/>
    </location>
</feature>
<evidence type="ECO:0000256" key="12">
    <source>
        <dbReference type="PROSITE-ProRule" id="PRU00043"/>
    </source>
</evidence>